<name>A0ABM8G971_9MICO</name>
<dbReference type="Gene3D" id="1.10.10.10">
    <property type="entry name" value="Winged helix-like DNA-binding domain superfamily/Winged helix DNA-binding domain"/>
    <property type="match status" value="1"/>
</dbReference>
<keyword evidence="3" id="KW-1185">Reference proteome</keyword>
<dbReference type="InterPro" id="IPR016032">
    <property type="entry name" value="Sig_transdc_resp-reg_C-effctor"/>
</dbReference>
<dbReference type="Gene3D" id="3.40.50.300">
    <property type="entry name" value="P-loop containing nucleotide triphosphate hydrolases"/>
    <property type="match status" value="1"/>
</dbReference>
<organism evidence="2 3">
    <name type="scientific">Naasia aerilata</name>
    <dbReference type="NCBI Taxonomy" id="1162966"/>
    <lineage>
        <taxon>Bacteria</taxon>
        <taxon>Bacillati</taxon>
        <taxon>Actinomycetota</taxon>
        <taxon>Actinomycetes</taxon>
        <taxon>Micrococcales</taxon>
        <taxon>Microbacteriaceae</taxon>
        <taxon>Naasia</taxon>
    </lineage>
</organism>
<evidence type="ECO:0000259" key="1">
    <source>
        <dbReference type="SMART" id="SM01043"/>
    </source>
</evidence>
<dbReference type="InterPro" id="IPR027417">
    <property type="entry name" value="P-loop_NTPase"/>
</dbReference>
<dbReference type="Proteomes" id="UP001321498">
    <property type="component" value="Chromosome"/>
</dbReference>
<sequence>MTGAEGFPIAVLGPVLAAGRNGRVAELSGVLAKRLLAALALAPGNAASAGALTDAIWGDVPPRNPRAALQTLVSRMRTELADGLLLSTPTGYAVPSDAVDLVAATRATAGSGADPVEVAARCSAALALWRGAPGGDLGDAPVAEDLAETAQHVAVGLRRVRAEACIEAGDPASALADLAILAELLPFDERVQLLRLRALAGSGRRTEALAAFAAYRGRLADALGTDPGRELVDAHAALLQDGEPAPASRIGLRHPATQLLGREDDVAAVLDLVAASRITTVLGPGGLGKTRLAQEVARRSPSPAVVFVELAGVRDEADVPIVVASTLGIVEARLGRRNLLDPSSGTTLSDRIGRQLRERPTLLVLDNCEHLVGAVAAWTAEAVQSVPDLRVLTTSRSPLAIAGERVYPLEPLASSGESGPAVDLFLERATAVRPSAVLDRAAVVRICTRLDGLPLAIELAAARVRSMSVEEIEERLGQRFSLLAAGDRTAPERHRTLQAVIEWSWRLLSPREQEVLRRVSLFADGFSAEGAAAVAGGDATAELDALVQQSLLQVREDAPGRHVRYRMLETVREYGELALAETGDEAAVRDALRAWATAFCEQAAALLRAPDTVEVIRRIETEQENLLAILRRAFDERDGATALVMFGALGTFWTIRGAHDEVLKLAPALLTVDRDFQPTGAALESAADGLVVAGATLLAARVHVGLRLLVLLRRITEGRELDPPLAGRVRLALLSSRREAFLEELARQRSDANPAIAAFALVISGQFEENEGNLAAAVEHSRKAFEIAGRTGSTWGRAMAAQALANLASEMRRPEEVLHWAAISREGMAAISASADLVQIDWLIALAQIGLGRFGDARSTLQSLLPERAAADGDVRNADAELRLMLSTGLADLAGEEGDPDGALARFGSALSRGEGRGAPSSPWHYLTVGACLARSVLAGYDRWSEEDAAWFADLARRLRSHLLAESRLRPGVVDRPVLGGALAGYGTWLAGRPGAAPAERVRGSRLLALGRVLHARQDVASLALDRLEALLEEAAPAEFAAAREQAAALSVEEATARARELLGERPA</sequence>
<dbReference type="SUPFAM" id="SSF46894">
    <property type="entry name" value="C-terminal effector domain of the bipartite response regulators"/>
    <property type="match status" value="1"/>
</dbReference>
<dbReference type="SUPFAM" id="SSF52540">
    <property type="entry name" value="P-loop containing nucleoside triphosphate hydrolases"/>
    <property type="match status" value="1"/>
</dbReference>
<protein>
    <submittedName>
        <fullName evidence="2">SARP family transcriptional regulator</fullName>
    </submittedName>
</protein>
<accession>A0ABM8G971</accession>
<dbReference type="InterPro" id="IPR011990">
    <property type="entry name" value="TPR-like_helical_dom_sf"/>
</dbReference>
<dbReference type="InterPro" id="IPR049945">
    <property type="entry name" value="AAA_22"/>
</dbReference>
<dbReference type="PANTHER" id="PTHR47691">
    <property type="entry name" value="REGULATOR-RELATED"/>
    <property type="match status" value="1"/>
</dbReference>
<dbReference type="SMART" id="SM01043">
    <property type="entry name" value="BTAD"/>
    <property type="match status" value="1"/>
</dbReference>
<feature type="domain" description="Bacterial transcriptional activator" evidence="1">
    <location>
        <begin position="99"/>
        <end position="239"/>
    </location>
</feature>
<dbReference type="PANTHER" id="PTHR47691:SF3">
    <property type="entry name" value="HTH-TYPE TRANSCRIPTIONAL REGULATOR RV0890C-RELATED"/>
    <property type="match status" value="1"/>
</dbReference>
<dbReference type="Pfam" id="PF13401">
    <property type="entry name" value="AAA_22"/>
    <property type="match status" value="1"/>
</dbReference>
<dbReference type="InterPro" id="IPR036388">
    <property type="entry name" value="WH-like_DNA-bd_sf"/>
</dbReference>
<dbReference type="InterPro" id="IPR005158">
    <property type="entry name" value="BTAD"/>
</dbReference>
<dbReference type="Gene3D" id="1.25.40.10">
    <property type="entry name" value="Tetratricopeptide repeat domain"/>
    <property type="match status" value="2"/>
</dbReference>
<gene>
    <name evidence="2" type="ORF">GCM10025866_06500</name>
</gene>
<reference evidence="3" key="1">
    <citation type="journal article" date="2019" name="Int. J. Syst. Evol. Microbiol.">
        <title>The Global Catalogue of Microorganisms (GCM) 10K type strain sequencing project: providing services to taxonomists for standard genome sequencing and annotation.</title>
        <authorList>
            <consortium name="The Broad Institute Genomics Platform"/>
            <consortium name="The Broad Institute Genome Sequencing Center for Infectious Disease"/>
            <person name="Wu L."/>
            <person name="Ma J."/>
        </authorList>
    </citation>
    <scope>NUCLEOTIDE SEQUENCE [LARGE SCALE GENOMIC DNA]</scope>
    <source>
        <strain evidence="3">NBRC 108725</strain>
    </source>
</reference>
<dbReference type="Pfam" id="PF03704">
    <property type="entry name" value="BTAD"/>
    <property type="match status" value="1"/>
</dbReference>
<dbReference type="InterPro" id="IPR058852">
    <property type="entry name" value="HTH_77"/>
</dbReference>
<evidence type="ECO:0000313" key="3">
    <source>
        <dbReference type="Proteomes" id="UP001321498"/>
    </source>
</evidence>
<dbReference type="EMBL" id="AP027731">
    <property type="protein sequence ID" value="BDZ44741.1"/>
    <property type="molecule type" value="Genomic_DNA"/>
</dbReference>
<dbReference type="PRINTS" id="PR00364">
    <property type="entry name" value="DISEASERSIST"/>
</dbReference>
<dbReference type="SUPFAM" id="SSF48452">
    <property type="entry name" value="TPR-like"/>
    <property type="match status" value="1"/>
</dbReference>
<proteinExistence type="predicted"/>
<dbReference type="Pfam" id="PF25872">
    <property type="entry name" value="HTH_77"/>
    <property type="match status" value="1"/>
</dbReference>
<dbReference type="RefSeq" id="WP_286278158.1">
    <property type="nucleotide sequence ID" value="NZ_AP027731.1"/>
</dbReference>
<evidence type="ECO:0000313" key="2">
    <source>
        <dbReference type="EMBL" id="BDZ44741.1"/>
    </source>
</evidence>